<dbReference type="InterPro" id="IPR051393">
    <property type="entry name" value="ABC_transporter_permease"/>
</dbReference>
<feature type="transmembrane region" description="Helical" evidence="7">
    <location>
        <begin position="114"/>
        <end position="135"/>
    </location>
</feature>
<dbReference type="PANTHER" id="PTHR30193">
    <property type="entry name" value="ABC TRANSPORTER PERMEASE PROTEIN"/>
    <property type="match status" value="1"/>
</dbReference>
<dbReference type="Gene3D" id="1.10.3720.10">
    <property type="entry name" value="MetI-like"/>
    <property type="match status" value="1"/>
</dbReference>
<dbReference type="InterPro" id="IPR035906">
    <property type="entry name" value="MetI-like_sf"/>
</dbReference>
<keyword evidence="10" id="KW-1185">Reference proteome</keyword>
<dbReference type="InterPro" id="IPR000515">
    <property type="entry name" value="MetI-like"/>
</dbReference>
<feature type="domain" description="ABC transmembrane type-1" evidence="8">
    <location>
        <begin position="67"/>
        <end position="293"/>
    </location>
</feature>
<keyword evidence="2 7" id="KW-0813">Transport</keyword>
<feature type="transmembrane region" description="Helical" evidence="7">
    <location>
        <begin position="225"/>
        <end position="244"/>
    </location>
</feature>
<keyword evidence="3" id="KW-1003">Cell membrane</keyword>
<evidence type="ECO:0000259" key="8">
    <source>
        <dbReference type="PROSITE" id="PS50928"/>
    </source>
</evidence>
<keyword evidence="5 7" id="KW-1133">Transmembrane helix</keyword>
<feature type="transmembrane region" description="Helical" evidence="7">
    <location>
        <begin position="73"/>
        <end position="94"/>
    </location>
</feature>
<gene>
    <name evidence="9" type="ORF">ACFOZ4_25685</name>
</gene>
<evidence type="ECO:0000313" key="9">
    <source>
        <dbReference type="EMBL" id="MFC4134016.1"/>
    </source>
</evidence>
<evidence type="ECO:0000256" key="5">
    <source>
        <dbReference type="ARBA" id="ARBA00022989"/>
    </source>
</evidence>
<evidence type="ECO:0000256" key="3">
    <source>
        <dbReference type="ARBA" id="ARBA00022475"/>
    </source>
</evidence>
<evidence type="ECO:0000256" key="4">
    <source>
        <dbReference type="ARBA" id="ARBA00022692"/>
    </source>
</evidence>
<keyword evidence="4 7" id="KW-0812">Transmembrane</keyword>
<dbReference type="Proteomes" id="UP001595816">
    <property type="component" value="Unassembled WGS sequence"/>
</dbReference>
<feature type="transmembrane region" description="Helical" evidence="7">
    <location>
        <begin position="164"/>
        <end position="183"/>
    </location>
</feature>
<comment type="caution">
    <text evidence="9">The sequence shown here is derived from an EMBL/GenBank/DDBJ whole genome shotgun (WGS) entry which is preliminary data.</text>
</comment>
<dbReference type="Pfam" id="PF00528">
    <property type="entry name" value="BPD_transp_1"/>
    <property type="match status" value="1"/>
</dbReference>
<name>A0ABV8LUE8_9ACTN</name>
<evidence type="ECO:0000313" key="10">
    <source>
        <dbReference type="Proteomes" id="UP001595816"/>
    </source>
</evidence>
<protein>
    <submittedName>
        <fullName evidence="9">Carbohydrate ABC transporter permease</fullName>
    </submittedName>
</protein>
<evidence type="ECO:0000256" key="7">
    <source>
        <dbReference type="RuleBase" id="RU363032"/>
    </source>
</evidence>
<dbReference type="EMBL" id="JBHSAY010000015">
    <property type="protein sequence ID" value="MFC4134016.1"/>
    <property type="molecule type" value="Genomic_DNA"/>
</dbReference>
<dbReference type="PROSITE" id="PS50928">
    <property type="entry name" value="ABC_TM1"/>
    <property type="match status" value="1"/>
</dbReference>
<feature type="transmembrane region" description="Helical" evidence="7">
    <location>
        <begin position="7"/>
        <end position="26"/>
    </location>
</feature>
<organism evidence="9 10">
    <name type="scientific">Hamadaea flava</name>
    <dbReference type="NCBI Taxonomy" id="1742688"/>
    <lineage>
        <taxon>Bacteria</taxon>
        <taxon>Bacillati</taxon>
        <taxon>Actinomycetota</taxon>
        <taxon>Actinomycetes</taxon>
        <taxon>Micromonosporales</taxon>
        <taxon>Micromonosporaceae</taxon>
        <taxon>Hamadaea</taxon>
    </lineage>
</organism>
<reference evidence="10" key="1">
    <citation type="journal article" date="2019" name="Int. J. Syst. Evol. Microbiol.">
        <title>The Global Catalogue of Microorganisms (GCM) 10K type strain sequencing project: providing services to taxonomists for standard genome sequencing and annotation.</title>
        <authorList>
            <consortium name="The Broad Institute Genomics Platform"/>
            <consortium name="The Broad Institute Genome Sequencing Center for Infectious Disease"/>
            <person name="Wu L."/>
            <person name="Ma J."/>
        </authorList>
    </citation>
    <scope>NUCLEOTIDE SEQUENCE [LARGE SCALE GENOMIC DNA]</scope>
    <source>
        <strain evidence="10">CGMCC 4.7289</strain>
    </source>
</reference>
<evidence type="ECO:0000256" key="2">
    <source>
        <dbReference type="ARBA" id="ARBA00022448"/>
    </source>
</evidence>
<evidence type="ECO:0000256" key="1">
    <source>
        <dbReference type="ARBA" id="ARBA00004651"/>
    </source>
</evidence>
<comment type="subcellular location">
    <subcellularLocation>
        <location evidence="1 7">Cell membrane</location>
        <topology evidence="1 7">Multi-pass membrane protein</topology>
    </subcellularLocation>
</comment>
<dbReference type="SUPFAM" id="SSF161098">
    <property type="entry name" value="MetI-like"/>
    <property type="match status" value="1"/>
</dbReference>
<comment type="similarity">
    <text evidence="7">Belongs to the binding-protein-dependent transport system permease family.</text>
</comment>
<evidence type="ECO:0000256" key="6">
    <source>
        <dbReference type="ARBA" id="ARBA00023136"/>
    </source>
</evidence>
<feature type="transmembrane region" description="Helical" evidence="7">
    <location>
        <begin position="272"/>
        <end position="294"/>
    </location>
</feature>
<sequence>MRHGKYPFVAGFLFLPVLLYVTFVIYPTLRTFYISMTAWRGFSVAPKWIGFDNYKQLFDDDRFWQAIKHHLELLVALPLITIAVALFFAFLLNVGGGSKGGVRTGVWGSKFYRVVFFLPQVLAIAIVGVMFQTVYRPDNTGLVNGVLTKLGFDPVALLVNKNTALWAIMFVAIWQAIGFYVVLFSAGMASIPAEIYEAAELDGASRFSLFFRVTLPLLWDTIQVAWVYLGIAAFDFFALVNVLAQDGGYGGPDGATTTLATELYYAASKSKLGYASAIGVVLFFLTLTFAALTLRVTKRETIEY</sequence>
<dbReference type="CDD" id="cd06261">
    <property type="entry name" value="TM_PBP2"/>
    <property type="match status" value="1"/>
</dbReference>
<dbReference type="RefSeq" id="WP_253761786.1">
    <property type="nucleotide sequence ID" value="NZ_JAMZDZ010000001.1"/>
</dbReference>
<dbReference type="PANTHER" id="PTHR30193:SF41">
    <property type="entry name" value="DIACETYLCHITOBIOSE UPTAKE SYSTEM PERMEASE PROTEIN NGCF"/>
    <property type="match status" value="1"/>
</dbReference>
<proteinExistence type="inferred from homology"/>
<accession>A0ABV8LUE8</accession>
<keyword evidence="6 7" id="KW-0472">Membrane</keyword>